<dbReference type="Proteomes" id="UP001482231">
    <property type="component" value="Unassembled WGS sequence"/>
</dbReference>
<evidence type="ECO:0000313" key="9">
    <source>
        <dbReference type="EMBL" id="MEO1767121.1"/>
    </source>
</evidence>
<keyword evidence="2" id="KW-0479">Metal-binding</keyword>
<evidence type="ECO:0000256" key="4">
    <source>
        <dbReference type="ARBA" id="ARBA00022833"/>
    </source>
</evidence>
<accession>A0ABV0EEN3</accession>
<evidence type="ECO:0000256" key="2">
    <source>
        <dbReference type="ARBA" id="ARBA00022723"/>
    </source>
</evidence>
<evidence type="ECO:0000256" key="5">
    <source>
        <dbReference type="ARBA" id="ARBA00023049"/>
    </source>
</evidence>
<gene>
    <name evidence="9" type="ORF">V6E02_07840</name>
</gene>
<sequence>MRFIVALLVASLVGACATTTQSGAVGVERRQLLLVSRQDAERSAAAFYAKEKEKYAARGALNPDPAQTARVRRIARDLIAQTGVFRPDAPHWKWEVNVLKSDELNAYCAAGGKIAVYSGLIERLKLTDDELAAVMGHEIAHALREHSREAMSELVAQQLGIAVLATALNMGSLTQDLLDKAATLAIQLPNSREKEREADRIGLELTARAGFDPRAAVSVWKKMMAAGGSQPPAFLSTHPNPADRMQDIEAHLPRVLPLYEEARHAQR</sequence>
<evidence type="ECO:0000256" key="3">
    <source>
        <dbReference type="ARBA" id="ARBA00022801"/>
    </source>
</evidence>
<dbReference type="EMBL" id="JBAJEX010000005">
    <property type="protein sequence ID" value="MEO1767121.1"/>
    <property type="molecule type" value="Genomic_DNA"/>
</dbReference>
<dbReference type="CDD" id="cd07331">
    <property type="entry name" value="M48C_Oma1_like"/>
    <property type="match status" value="1"/>
</dbReference>
<evidence type="ECO:0000256" key="6">
    <source>
        <dbReference type="RuleBase" id="RU003983"/>
    </source>
</evidence>
<evidence type="ECO:0000259" key="8">
    <source>
        <dbReference type="Pfam" id="PF01435"/>
    </source>
</evidence>
<dbReference type="Gene3D" id="3.30.2010.10">
    <property type="entry name" value="Metalloproteases ('zincins'), catalytic domain"/>
    <property type="match status" value="1"/>
</dbReference>
<name>A0ABV0EEN3_9BURK</name>
<keyword evidence="7" id="KW-0732">Signal</keyword>
<keyword evidence="1 6" id="KW-0645">Protease</keyword>
<dbReference type="PROSITE" id="PS51257">
    <property type="entry name" value="PROKAR_LIPOPROTEIN"/>
    <property type="match status" value="1"/>
</dbReference>
<evidence type="ECO:0000256" key="1">
    <source>
        <dbReference type="ARBA" id="ARBA00022670"/>
    </source>
</evidence>
<dbReference type="RefSeq" id="WP_347308230.1">
    <property type="nucleotide sequence ID" value="NZ_JBAJEX010000005.1"/>
</dbReference>
<keyword evidence="4 6" id="KW-0862">Zinc</keyword>
<organism evidence="9 10">
    <name type="scientific">Thiobacter aerophilum</name>
    <dbReference type="NCBI Taxonomy" id="3121275"/>
    <lineage>
        <taxon>Bacteria</taxon>
        <taxon>Pseudomonadati</taxon>
        <taxon>Pseudomonadota</taxon>
        <taxon>Betaproteobacteria</taxon>
        <taxon>Burkholderiales</taxon>
        <taxon>Thiobacteraceae</taxon>
        <taxon>Thiobacter</taxon>
    </lineage>
</organism>
<comment type="caution">
    <text evidence="9">The sequence shown here is derived from an EMBL/GenBank/DDBJ whole genome shotgun (WGS) entry which is preliminary data.</text>
</comment>
<comment type="cofactor">
    <cofactor evidence="6">
        <name>Zn(2+)</name>
        <dbReference type="ChEBI" id="CHEBI:29105"/>
    </cofactor>
    <text evidence="6">Binds 1 zinc ion per subunit.</text>
</comment>
<keyword evidence="10" id="KW-1185">Reference proteome</keyword>
<reference evidence="9 10" key="1">
    <citation type="submission" date="2024-02" db="EMBL/GenBank/DDBJ databases">
        <title>New thermophilic sulfur-oxidizing bacteria from a hot springs of the Uzon caldera (Kamchatka, Russia).</title>
        <authorList>
            <person name="Dukat A.M."/>
            <person name="Elcheninov A.G."/>
            <person name="Frolov E.N."/>
        </authorList>
    </citation>
    <scope>NUCLEOTIDE SEQUENCE [LARGE SCALE GENOMIC DNA]</scope>
    <source>
        <strain evidence="9 10">AK1</strain>
    </source>
</reference>
<evidence type="ECO:0000313" key="10">
    <source>
        <dbReference type="Proteomes" id="UP001482231"/>
    </source>
</evidence>
<keyword evidence="3 6" id="KW-0378">Hydrolase</keyword>
<dbReference type="InterPro" id="IPR001915">
    <property type="entry name" value="Peptidase_M48"/>
</dbReference>
<feature type="chain" id="PRO_5045570377" evidence="7">
    <location>
        <begin position="18"/>
        <end position="267"/>
    </location>
</feature>
<evidence type="ECO:0000256" key="7">
    <source>
        <dbReference type="SAM" id="SignalP"/>
    </source>
</evidence>
<keyword evidence="5 6" id="KW-0482">Metalloprotease</keyword>
<dbReference type="PANTHER" id="PTHR22726:SF1">
    <property type="entry name" value="METALLOENDOPEPTIDASE OMA1, MITOCHONDRIAL"/>
    <property type="match status" value="1"/>
</dbReference>
<dbReference type="Pfam" id="PF01435">
    <property type="entry name" value="Peptidase_M48"/>
    <property type="match status" value="1"/>
</dbReference>
<dbReference type="PANTHER" id="PTHR22726">
    <property type="entry name" value="METALLOENDOPEPTIDASE OMA1"/>
    <property type="match status" value="1"/>
</dbReference>
<comment type="similarity">
    <text evidence="6">Belongs to the peptidase M48 family.</text>
</comment>
<protein>
    <submittedName>
        <fullName evidence="9">M48 family metallopeptidase</fullName>
    </submittedName>
</protein>
<feature type="domain" description="Peptidase M48" evidence="8">
    <location>
        <begin position="65"/>
        <end position="250"/>
    </location>
</feature>
<proteinExistence type="inferred from homology"/>
<feature type="signal peptide" evidence="7">
    <location>
        <begin position="1"/>
        <end position="17"/>
    </location>
</feature>
<dbReference type="InterPro" id="IPR051156">
    <property type="entry name" value="Mito/Outer_Membr_Metalloprot"/>
</dbReference>